<accession>A0AAD8SA04</accession>
<dbReference type="InterPro" id="IPR013103">
    <property type="entry name" value="RVT_2"/>
</dbReference>
<feature type="compositionally biased region" description="Gly residues" evidence="2">
    <location>
        <begin position="28"/>
        <end position="43"/>
    </location>
</feature>
<feature type="domain" description="Reverse transcriptase Ty1/copia-type" evidence="3">
    <location>
        <begin position="317"/>
        <end position="480"/>
    </location>
</feature>
<feature type="region of interest" description="Disordered" evidence="2">
    <location>
        <begin position="104"/>
        <end position="125"/>
    </location>
</feature>
<evidence type="ECO:0000313" key="5">
    <source>
        <dbReference type="EMBL" id="KAK1648322.1"/>
    </source>
</evidence>
<keyword evidence="6" id="KW-1185">Reference proteome</keyword>
<dbReference type="SUPFAM" id="SSF56672">
    <property type="entry name" value="DNA/RNA polymerases"/>
    <property type="match status" value="1"/>
</dbReference>
<dbReference type="GO" id="GO:0004190">
    <property type="term" value="F:aspartic-type endopeptidase activity"/>
    <property type="evidence" value="ECO:0007669"/>
    <property type="project" value="UniProtKB-KW"/>
</dbReference>
<dbReference type="PANTHER" id="PTHR43383:SF2">
    <property type="entry name" value="AMIDOHYDROLASE 2 FAMILY PROTEIN"/>
    <property type="match status" value="1"/>
</dbReference>
<dbReference type="AlphaFoldDB" id="A0AAD8SA04"/>
<reference evidence="5" key="1">
    <citation type="submission" date="2023-07" db="EMBL/GenBank/DDBJ databases">
        <title>A chromosome-level genome assembly of Lolium multiflorum.</title>
        <authorList>
            <person name="Chen Y."/>
            <person name="Copetti D."/>
            <person name="Kolliker R."/>
            <person name="Studer B."/>
        </authorList>
    </citation>
    <scope>NUCLEOTIDE SEQUENCE</scope>
    <source>
        <strain evidence="5">02402/16</strain>
        <tissue evidence="5">Leaf</tissue>
    </source>
</reference>
<dbReference type="Proteomes" id="UP001231189">
    <property type="component" value="Unassembled WGS sequence"/>
</dbReference>
<dbReference type="Pfam" id="PF07727">
    <property type="entry name" value="RVT_2"/>
    <property type="match status" value="1"/>
</dbReference>
<dbReference type="EMBL" id="JAUUTY010000004">
    <property type="protein sequence ID" value="KAK1648322.1"/>
    <property type="molecule type" value="Genomic_DNA"/>
</dbReference>
<evidence type="ECO:0000259" key="4">
    <source>
        <dbReference type="Pfam" id="PF22936"/>
    </source>
</evidence>
<comment type="caution">
    <text evidence="5">The sequence shown here is derived from an EMBL/GenBank/DDBJ whole genome shotgun (WGS) entry which is preliminary data.</text>
</comment>
<evidence type="ECO:0000259" key="3">
    <source>
        <dbReference type="Pfam" id="PF07727"/>
    </source>
</evidence>
<keyword evidence="1" id="KW-0064">Aspartyl protease</keyword>
<feature type="domain" description="Retrovirus-related Pol polyprotein from transposon TNT 1-94-like beta-barrel" evidence="4">
    <location>
        <begin position="158"/>
        <end position="235"/>
    </location>
</feature>
<evidence type="ECO:0008006" key="7">
    <source>
        <dbReference type="Google" id="ProtNLM"/>
    </source>
</evidence>
<dbReference type="InterPro" id="IPR043502">
    <property type="entry name" value="DNA/RNA_pol_sf"/>
</dbReference>
<dbReference type="InterPro" id="IPR054722">
    <property type="entry name" value="PolX-like_BBD"/>
</dbReference>
<sequence>MPGVSPNYRGKNPIPGYRPATQQPQHYGDGGRGRGGGMAGGRGAGDHSNPRGGNQHPWYGVFAPVGMSLPVGAPPPARPSWVPPNFSGVLGSRPGAPTQAYPVMQSPAPSAPAAPSAPSYQLPQYASPPYQAPSWDHNTMLQHAPSYGSAFPAYGGDWIMDSGATSHVTGTQGNLTTSHSPFELKSHHIIVGNGKRLPVVATGTTQLTPTPFSLNNVLVSPDIVSNLISTRSFVRDNFCSVEFDPFGFSVKDLATRRLRMRSNSLGDLYPFFGNNGSSSTTALSVSSDLWHRRLGHPSSSTTPHFPADLFTHCVSVVTGKWIFRHKLNADGSLARYKARWVVRGFTQKAGVDYGETFSPVVKPATIRVVLSLATAKSWPIHQLDVKNAFLHGELAETVYCTQPSGFVDSNLPNHVCRLNKSLYGLKQAPRTWFLRFTTFLHTLGFVSSKSDTSLLVLRTATTTAYLLLYVDDIILTASTTSTL</sequence>
<name>A0AAD8SA04_LOLMU</name>
<organism evidence="5 6">
    <name type="scientific">Lolium multiflorum</name>
    <name type="common">Italian ryegrass</name>
    <name type="synonym">Lolium perenne subsp. multiflorum</name>
    <dbReference type="NCBI Taxonomy" id="4521"/>
    <lineage>
        <taxon>Eukaryota</taxon>
        <taxon>Viridiplantae</taxon>
        <taxon>Streptophyta</taxon>
        <taxon>Embryophyta</taxon>
        <taxon>Tracheophyta</taxon>
        <taxon>Spermatophyta</taxon>
        <taxon>Magnoliopsida</taxon>
        <taxon>Liliopsida</taxon>
        <taxon>Poales</taxon>
        <taxon>Poaceae</taxon>
        <taxon>BOP clade</taxon>
        <taxon>Pooideae</taxon>
        <taxon>Poodae</taxon>
        <taxon>Poeae</taxon>
        <taxon>Poeae Chloroplast Group 2 (Poeae type)</taxon>
        <taxon>Loliodinae</taxon>
        <taxon>Loliinae</taxon>
        <taxon>Lolium</taxon>
    </lineage>
</organism>
<evidence type="ECO:0000256" key="2">
    <source>
        <dbReference type="SAM" id="MobiDB-lite"/>
    </source>
</evidence>
<dbReference type="PANTHER" id="PTHR43383">
    <property type="entry name" value="NODULIN 6"/>
    <property type="match status" value="1"/>
</dbReference>
<keyword evidence="1" id="KW-0378">Hydrolase</keyword>
<proteinExistence type="predicted"/>
<feature type="region of interest" description="Disordered" evidence="2">
    <location>
        <begin position="1"/>
        <end position="57"/>
    </location>
</feature>
<dbReference type="Pfam" id="PF22936">
    <property type="entry name" value="Pol_BBD"/>
    <property type="match status" value="1"/>
</dbReference>
<evidence type="ECO:0000313" key="6">
    <source>
        <dbReference type="Proteomes" id="UP001231189"/>
    </source>
</evidence>
<keyword evidence="1" id="KW-0645">Protease</keyword>
<evidence type="ECO:0000256" key="1">
    <source>
        <dbReference type="ARBA" id="ARBA00022750"/>
    </source>
</evidence>
<gene>
    <name evidence="5" type="ORF">QYE76_066127</name>
</gene>
<protein>
    <recommendedName>
        <fullName evidence="7">Reverse transcriptase Ty1/copia-type domain-containing protein</fullName>
    </recommendedName>
</protein>
<feature type="compositionally biased region" description="Low complexity" evidence="2">
    <location>
        <begin position="106"/>
        <end position="119"/>
    </location>
</feature>